<evidence type="ECO:0000313" key="2">
    <source>
        <dbReference type="EMBL" id="KAK1596899.1"/>
    </source>
</evidence>
<dbReference type="RefSeq" id="XP_060417736.1">
    <property type="nucleotide sequence ID" value="XM_060553971.1"/>
</dbReference>
<evidence type="ECO:0000256" key="1">
    <source>
        <dbReference type="SAM" id="MobiDB-lite"/>
    </source>
</evidence>
<organism evidence="2 3">
    <name type="scientific">Colletotrichum navitas</name>
    <dbReference type="NCBI Taxonomy" id="681940"/>
    <lineage>
        <taxon>Eukaryota</taxon>
        <taxon>Fungi</taxon>
        <taxon>Dikarya</taxon>
        <taxon>Ascomycota</taxon>
        <taxon>Pezizomycotina</taxon>
        <taxon>Sordariomycetes</taxon>
        <taxon>Hypocreomycetidae</taxon>
        <taxon>Glomerellales</taxon>
        <taxon>Glomerellaceae</taxon>
        <taxon>Colletotrichum</taxon>
        <taxon>Colletotrichum graminicola species complex</taxon>
    </lineage>
</organism>
<proteinExistence type="predicted"/>
<name>A0AAD8V8G3_9PEZI</name>
<feature type="compositionally biased region" description="Basic and acidic residues" evidence="1">
    <location>
        <begin position="372"/>
        <end position="411"/>
    </location>
</feature>
<gene>
    <name evidence="2" type="ORF">LY79DRAFT_508703</name>
</gene>
<protein>
    <submittedName>
        <fullName evidence="2">Uncharacterized protein</fullName>
    </submittedName>
</protein>
<dbReference type="GeneID" id="85438211"/>
<comment type="caution">
    <text evidence="2">The sequence shown here is derived from an EMBL/GenBank/DDBJ whole genome shotgun (WGS) entry which is preliminary data.</text>
</comment>
<dbReference type="AlphaFoldDB" id="A0AAD8V8G3"/>
<dbReference type="EMBL" id="JAHLJV010000010">
    <property type="protein sequence ID" value="KAK1596899.1"/>
    <property type="molecule type" value="Genomic_DNA"/>
</dbReference>
<keyword evidence="3" id="KW-1185">Reference proteome</keyword>
<reference evidence="2" key="1">
    <citation type="submission" date="2021-06" db="EMBL/GenBank/DDBJ databases">
        <title>Comparative genomics, transcriptomics and evolutionary studies reveal genomic signatures of adaptation to plant cell wall in hemibiotrophic fungi.</title>
        <authorList>
            <consortium name="DOE Joint Genome Institute"/>
            <person name="Baroncelli R."/>
            <person name="Diaz J.F."/>
            <person name="Benocci T."/>
            <person name="Peng M."/>
            <person name="Battaglia E."/>
            <person name="Haridas S."/>
            <person name="Andreopoulos W."/>
            <person name="Labutti K."/>
            <person name="Pangilinan J."/>
            <person name="Floch G.L."/>
            <person name="Makela M.R."/>
            <person name="Henrissat B."/>
            <person name="Grigoriev I.V."/>
            <person name="Crouch J.A."/>
            <person name="De Vries R.P."/>
            <person name="Sukno S.A."/>
            <person name="Thon M.R."/>
        </authorList>
    </citation>
    <scope>NUCLEOTIDE SEQUENCE</scope>
    <source>
        <strain evidence="2">CBS 125086</strain>
    </source>
</reference>
<dbReference type="Proteomes" id="UP001230504">
    <property type="component" value="Unassembled WGS sequence"/>
</dbReference>
<evidence type="ECO:0000313" key="3">
    <source>
        <dbReference type="Proteomes" id="UP001230504"/>
    </source>
</evidence>
<feature type="region of interest" description="Disordered" evidence="1">
    <location>
        <begin position="371"/>
        <end position="411"/>
    </location>
</feature>
<sequence length="411" mass="48571">MNGNPFPSFENRTAWLADAMRILDQVFLHSDLELEFIKRVAALRARVQACAAQYDSEVDKEMAIHRDAIYLQHDVHKVTNYHTFIHRLEETDTLNLVACYLPESSWVQDMLRKPGFVVNCYLCREWATDHDQNRDCGFPTMPPVVFLRCFTDERRDFCWWLQKLVAGLAMLPQPPTPMDGYIARVAEYSRAHSHGDNVWTYDRIFETMREAKFRAEGRQINYRQFLWTGWEDTLGRIRHDWATAATRVCGFLSSDRSDELVKAIQYDAGTYYVRSLTLTWDRRCVDQQPRQWVLEWLRHYHSALKPRFKHWRRILTIDRVWPLFYVDKRLNVFAKIRFHETGPGCWEFRWIGRLDTPGSELWKLVRSNAQDEQAKRTAAEWSEQLERESGHGGGESEARRGRVNDGRDNDS</sequence>
<accession>A0AAD8V8G3</accession>